<dbReference type="EMBL" id="AYZK01000004">
    <property type="protein sequence ID" value="KRM86962.1"/>
    <property type="molecule type" value="Genomic_DNA"/>
</dbReference>
<feature type="domain" description="NADP-dependent oxidoreductase" evidence="7">
    <location>
        <begin position="18"/>
        <end position="267"/>
    </location>
</feature>
<comment type="similarity">
    <text evidence="1">Belongs to the aldo/keto reductase family.</text>
</comment>
<dbReference type="PATRIC" id="fig|1423810.4.peg.1589"/>
<accession>A0A0R2C7I5</accession>
<evidence type="ECO:0000313" key="8">
    <source>
        <dbReference type="EMBL" id="KRM86962.1"/>
    </source>
</evidence>
<name>A0A0R2C7I5_9LACO</name>
<dbReference type="InterPro" id="IPR020471">
    <property type="entry name" value="AKR"/>
</dbReference>
<dbReference type="CDD" id="cd19071">
    <property type="entry name" value="AKR_AKR1-5-like"/>
    <property type="match status" value="1"/>
</dbReference>
<dbReference type="InterPro" id="IPR036812">
    <property type="entry name" value="NAD(P)_OxRdtase_dom_sf"/>
</dbReference>
<organism evidence="8 9">
    <name type="scientific">Lacticaseibacillus thailandensis DSM 22698 = JCM 13996</name>
    <dbReference type="NCBI Taxonomy" id="1423810"/>
    <lineage>
        <taxon>Bacteria</taxon>
        <taxon>Bacillati</taxon>
        <taxon>Bacillota</taxon>
        <taxon>Bacilli</taxon>
        <taxon>Lactobacillales</taxon>
        <taxon>Lactobacillaceae</taxon>
        <taxon>Lacticaseibacillus</taxon>
    </lineage>
</organism>
<dbReference type="GO" id="GO:0016616">
    <property type="term" value="F:oxidoreductase activity, acting on the CH-OH group of donors, NAD or NADP as acceptor"/>
    <property type="evidence" value="ECO:0007669"/>
    <property type="project" value="UniProtKB-ARBA"/>
</dbReference>
<dbReference type="InterPro" id="IPR018170">
    <property type="entry name" value="Aldo/ket_reductase_CS"/>
</dbReference>
<dbReference type="PANTHER" id="PTHR43827:SF3">
    <property type="entry name" value="NADP-DEPENDENT OXIDOREDUCTASE DOMAIN-CONTAINING PROTEIN"/>
    <property type="match status" value="1"/>
</dbReference>
<keyword evidence="3" id="KW-0560">Oxidoreductase</keyword>
<protein>
    <submittedName>
        <fullName evidence="8">Oxidoreductase</fullName>
    </submittedName>
</protein>
<dbReference type="Gene3D" id="3.20.20.100">
    <property type="entry name" value="NADP-dependent oxidoreductase domain"/>
    <property type="match status" value="1"/>
</dbReference>
<dbReference type="PANTHER" id="PTHR43827">
    <property type="entry name" value="2,5-DIKETO-D-GLUCONIC ACID REDUCTASE"/>
    <property type="match status" value="1"/>
</dbReference>
<evidence type="ECO:0000256" key="5">
    <source>
        <dbReference type="PIRSR" id="PIRSR000097-2"/>
    </source>
</evidence>
<dbReference type="PROSITE" id="PS00062">
    <property type="entry name" value="ALDOKETO_REDUCTASE_2"/>
    <property type="match status" value="1"/>
</dbReference>
<dbReference type="PRINTS" id="PR00069">
    <property type="entry name" value="ALDKETRDTASE"/>
</dbReference>
<evidence type="ECO:0000313" key="9">
    <source>
        <dbReference type="Proteomes" id="UP000051789"/>
    </source>
</evidence>
<dbReference type="Pfam" id="PF00248">
    <property type="entry name" value="Aldo_ket_red"/>
    <property type="match status" value="1"/>
</dbReference>
<dbReference type="RefSeq" id="WP_054750803.1">
    <property type="nucleotide sequence ID" value="NZ_AYZK01000004.1"/>
</dbReference>
<dbReference type="PIRSF" id="PIRSF000097">
    <property type="entry name" value="AKR"/>
    <property type="match status" value="1"/>
</dbReference>
<dbReference type="STRING" id="1423810.FD19_GL001543"/>
<dbReference type="OrthoDB" id="9804790at2"/>
<dbReference type="SUPFAM" id="SSF51430">
    <property type="entry name" value="NAD(P)-linked oxidoreductase"/>
    <property type="match status" value="1"/>
</dbReference>
<dbReference type="FunFam" id="3.20.20.100:FF:000002">
    <property type="entry name" value="2,5-diketo-D-gluconic acid reductase A"/>
    <property type="match status" value="1"/>
</dbReference>
<evidence type="ECO:0000259" key="7">
    <source>
        <dbReference type="Pfam" id="PF00248"/>
    </source>
</evidence>
<gene>
    <name evidence="8" type="ORF">FD19_GL001543</name>
</gene>
<reference evidence="8 9" key="1">
    <citation type="journal article" date="2015" name="Genome Announc.">
        <title>Expanding the biotechnology potential of lactobacilli through comparative genomics of 213 strains and associated genera.</title>
        <authorList>
            <person name="Sun Z."/>
            <person name="Harris H.M."/>
            <person name="McCann A."/>
            <person name="Guo C."/>
            <person name="Argimon S."/>
            <person name="Zhang W."/>
            <person name="Yang X."/>
            <person name="Jeffery I.B."/>
            <person name="Cooney J.C."/>
            <person name="Kagawa T.F."/>
            <person name="Liu W."/>
            <person name="Song Y."/>
            <person name="Salvetti E."/>
            <person name="Wrobel A."/>
            <person name="Rasinkangas P."/>
            <person name="Parkhill J."/>
            <person name="Rea M.C."/>
            <person name="O'Sullivan O."/>
            <person name="Ritari J."/>
            <person name="Douillard F.P."/>
            <person name="Paul Ross R."/>
            <person name="Yang R."/>
            <person name="Briner A.E."/>
            <person name="Felis G.E."/>
            <person name="de Vos W.M."/>
            <person name="Barrangou R."/>
            <person name="Klaenhammer T.R."/>
            <person name="Caufield P.W."/>
            <person name="Cui Y."/>
            <person name="Zhang H."/>
            <person name="O'Toole P.W."/>
        </authorList>
    </citation>
    <scope>NUCLEOTIDE SEQUENCE [LARGE SCALE GENOMIC DNA]</scope>
    <source>
        <strain evidence="8 9">DSM 22698</strain>
    </source>
</reference>
<comment type="caution">
    <text evidence="8">The sequence shown here is derived from an EMBL/GenBank/DDBJ whole genome shotgun (WGS) entry which is preliminary data.</text>
</comment>
<dbReference type="PROSITE" id="PS00798">
    <property type="entry name" value="ALDOKETO_REDUCTASE_1"/>
    <property type="match status" value="1"/>
</dbReference>
<evidence type="ECO:0000256" key="3">
    <source>
        <dbReference type="ARBA" id="ARBA00023002"/>
    </source>
</evidence>
<evidence type="ECO:0000256" key="1">
    <source>
        <dbReference type="ARBA" id="ARBA00007905"/>
    </source>
</evidence>
<feature type="active site" description="Proton donor" evidence="4">
    <location>
        <position position="52"/>
    </location>
</feature>
<keyword evidence="2" id="KW-0521">NADP</keyword>
<evidence type="ECO:0000256" key="4">
    <source>
        <dbReference type="PIRSR" id="PIRSR000097-1"/>
    </source>
</evidence>
<proteinExistence type="inferred from homology"/>
<dbReference type="AlphaFoldDB" id="A0A0R2C7I5"/>
<dbReference type="Proteomes" id="UP000051789">
    <property type="component" value="Unassembled WGS sequence"/>
</dbReference>
<sequence length="277" mass="30589">MTKLNDVYTLANGVQIPKVGFGTWQIAQDDAQQAVTNALNLGYRLIDTALVYGNERQVGAGIAASDVARADIFVTSKLPAETKTYDGTLRDFDQTMNNLGLDYLDLYLIHAPRPWSSVGADYDNENQDVWRAMQKIYASGRVKAIGVSNFNVHDLQNLLTMDGVAPMVDQIQYYVGYTEPDITSFAQQHDLLVEAYSPLATGALLRNQSLQAIAQRYDVSLAQLAIQFCVQNGVVPLPKATSRAHIEANTHLDFTISDADMVTLNQLRDTAAAWHFN</sequence>
<feature type="binding site" evidence="5">
    <location>
        <position position="110"/>
    </location>
    <ligand>
        <name>substrate</name>
    </ligand>
</feature>
<dbReference type="InterPro" id="IPR023210">
    <property type="entry name" value="NADP_OxRdtase_dom"/>
</dbReference>
<feature type="site" description="Lowers pKa of active site Tyr" evidence="6">
    <location>
        <position position="77"/>
    </location>
</feature>
<keyword evidence="9" id="KW-1185">Reference proteome</keyword>
<evidence type="ECO:0000256" key="6">
    <source>
        <dbReference type="PIRSR" id="PIRSR000097-3"/>
    </source>
</evidence>
<evidence type="ECO:0000256" key="2">
    <source>
        <dbReference type="ARBA" id="ARBA00022857"/>
    </source>
</evidence>